<accession>A0A8K0P8V2</accession>
<gene>
    <name evidence="2" type="ORF">J437_LFUL017815</name>
</gene>
<sequence length="301" mass="34379">MKETATAVLCRDWQEKCHMGQTVQKVECMNHLLRNYISRLRDTARKPKNSQGAVPILLRKKVGDNLQRLRVAVSVAVAYRRATTNSDKIKLLEEDIRKGTNHVFGDHEGCAEYFCKGTKEGEENLVPQMTSCGLWEDITYANSLLARHSPSLIQNVTNNVPESFNSLVAKCKGDTQRIDECKPRGIYEKISKSLEKKALKRKSRQDFPSSCKRKQLQFDGPDEHYGQKDQNVEIDVIDEDAMEAFLSSLSMDKAAREKLEIETREQMMNNVWFSETLIRLTASSFGRVCNLRKENSKEKVA</sequence>
<comment type="caution">
    <text evidence="2">The sequence shown here is derived from an EMBL/GenBank/DDBJ whole genome shotgun (WGS) entry which is preliminary data.</text>
</comment>
<reference evidence="2" key="2">
    <citation type="submission" date="2017-10" db="EMBL/GenBank/DDBJ databases">
        <title>Ladona fulva Genome sequencing and assembly.</title>
        <authorList>
            <person name="Murali S."/>
            <person name="Richards S."/>
            <person name="Bandaranaike D."/>
            <person name="Bellair M."/>
            <person name="Blankenburg K."/>
            <person name="Chao H."/>
            <person name="Dinh H."/>
            <person name="Doddapaneni H."/>
            <person name="Dugan-Rocha S."/>
            <person name="Elkadiri S."/>
            <person name="Gnanaolivu R."/>
            <person name="Hernandez B."/>
            <person name="Skinner E."/>
            <person name="Javaid M."/>
            <person name="Lee S."/>
            <person name="Li M."/>
            <person name="Ming W."/>
            <person name="Munidasa M."/>
            <person name="Muniz J."/>
            <person name="Nguyen L."/>
            <person name="Hughes D."/>
            <person name="Osuji N."/>
            <person name="Pu L.-L."/>
            <person name="Puazo M."/>
            <person name="Qu C."/>
            <person name="Quiroz J."/>
            <person name="Raj R."/>
            <person name="Weissenberger G."/>
            <person name="Xin Y."/>
            <person name="Zou X."/>
            <person name="Han Y."/>
            <person name="Worley K."/>
            <person name="Muzny D."/>
            <person name="Gibbs R."/>
        </authorList>
    </citation>
    <scope>NUCLEOTIDE SEQUENCE</scope>
    <source>
        <strain evidence="2">Sampled in the wild</strain>
    </source>
</reference>
<feature type="domain" description="Mutator-like transposase" evidence="1">
    <location>
        <begin position="19"/>
        <end position="115"/>
    </location>
</feature>
<organism evidence="2 3">
    <name type="scientific">Ladona fulva</name>
    <name type="common">Scarce chaser dragonfly</name>
    <name type="synonym">Libellula fulva</name>
    <dbReference type="NCBI Taxonomy" id="123851"/>
    <lineage>
        <taxon>Eukaryota</taxon>
        <taxon>Metazoa</taxon>
        <taxon>Ecdysozoa</taxon>
        <taxon>Arthropoda</taxon>
        <taxon>Hexapoda</taxon>
        <taxon>Insecta</taxon>
        <taxon>Pterygota</taxon>
        <taxon>Palaeoptera</taxon>
        <taxon>Odonata</taxon>
        <taxon>Epiprocta</taxon>
        <taxon>Anisoptera</taxon>
        <taxon>Libelluloidea</taxon>
        <taxon>Libellulidae</taxon>
        <taxon>Ladona</taxon>
    </lineage>
</organism>
<evidence type="ECO:0000313" key="2">
    <source>
        <dbReference type="EMBL" id="KAG8238251.1"/>
    </source>
</evidence>
<dbReference type="InterPro" id="IPR049012">
    <property type="entry name" value="Mutator_transp_dom"/>
</dbReference>
<reference evidence="2" key="1">
    <citation type="submission" date="2013-04" db="EMBL/GenBank/DDBJ databases">
        <authorList>
            <person name="Qu J."/>
            <person name="Murali S.C."/>
            <person name="Bandaranaike D."/>
            <person name="Bellair M."/>
            <person name="Blankenburg K."/>
            <person name="Chao H."/>
            <person name="Dinh H."/>
            <person name="Doddapaneni H."/>
            <person name="Downs B."/>
            <person name="Dugan-Rocha S."/>
            <person name="Elkadiri S."/>
            <person name="Gnanaolivu R.D."/>
            <person name="Hernandez B."/>
            <person name="Javaid M."/>
            <person name="Jayaseelan J.C."/>
            <person name="Lee S."/>
            <person name="Li M."/>
            <person name="Ming W."/>
            <person name="Munidasa M."/>
            <person name="Muniz J."/>
            <person name="Nguyen L."/>
            <person name="Ongeri F."/>
            <person name="Osuji N."/>
            <person name="Pu L.-L."/>
            <person name="Puazo M."/>
            <person name="Qu C."/>
            <person name="Quiroz J."/>
            <person name="Raj R."/>
            <person name="Weissenberger G."/>
            <person name="Xin Y."/>
            <person name="Zou X."/>
            <person name="Han Y."/>
            <person name="Richards S."/>
            <person name="Worley K."/>
            <person name="Muzny D."/>
            <person name="Gibbs R."/>
        </authorList>
    </citation>
    <scope>NUCLEOTIDE SEQUENCE</scope>
    <source>
        <strain evidence="2">Sampled in the wild</strain>
    </source>
</reference>
<dbReference type="EMBL" id="KZ309313">
    <property type="protein sequence ID" value="KAG8238251.1"/>
    <property type="molecule type" value="Genomic_DNA"/>
</dbReference>
<dbReference type="Proteomes" id="UP000792457">
    <property type="component" value="Unassembled WGS sequence"/>
</dbReference>
<name>A0A8K0P8V2_LADFU</name>
<dbReference type="OrthoDB" id="6155932at2759"/>
<evidence type="ECO:0000259" key="1">
    <source>
        <dbReference type="Pfam" id="PF20700"/>
    </source>
</evidence>
<evidence type="ECO:0000313" key="3">
    <source>
        <dbReference type="Proteomes" id="UP000792457"/>
    </source>
</evidence>
<proteinExistence type="predicted"/>
<dbReference type="AlphaFoldDB" id="A0A8K0P8V2"/>
<keyword evidence="3" id="KW-1185">Reference proteome</keyword>
<dbReference type="Pfam" id="PF20700">
    <property type="entry name" value="Mutator"/>
    <property type="match status" value="1"/>
</dbReference>
<protein>
    <recommendedName>
        <fullName evidence="1">Mutator-like transposase domain-containing protein</fullName>
    </recommendedName>
</protein>